<dbReference type="PANTHER" id="PTHR32282:SF33">
    <property type="entry name" value="PEPTIDOGLYCAN GLYCOSYLTRANSFERASE"/>
    <property type="match status" value="1"/>
</dbReference>
<feature type="transmembrane region" description="Helical" evidence="3">
    <location>
        <begin position="70"/>
        <end position="90"/>
    </location>
</feature>
<evidence type="ECO:0000256" key="2">
    <source>
        <dbReference type="ARBA" id="ARBA00022679"/>
    </source>
</evidence>
<dbReference type="InterPro" id="IPR001264">
    <property type="entry name" value="Glyco_trans_51"/>
</dbReference>
<dbReference type="InterPro" id="IPR036950">
    <property type="entry name" value="PBP_transglycosylase"/>
</dbReference>
<dbReference type="Gene3D" id="1.10.3810.10">
    <property type="entry name" value="Biosynthetic peptidoglycan transglycosylase-like"/>
    <property type="match status" value="1"/>
</dbReference>
<dbReference type="InterPro" id="IPR023346">
    <property type="entry name" value="Lysozyme-like_dom_sf"/>
</dbReference>
<keyword evidence="3" id="KW-0812">Transmembrane</keyword>
<dbReference type="EC" id="2.4.1.-" evidence="5"/>
<comment type="caution">
    <text evidence="5">The sequence shown here is derived from an EMBL/GenBank/DDBJ whole genome shotgun (WGS) entry which is preliminary data.</text>
</comment>
<gene>
    <name evidence="5" type="ORF">GGR31_001252</name>
</gene>
<keyword evidence="5" id="KW-0328">Glycosyltransferase</keyword>
<feature type="transmembrane region" description="Helical" evidence="3">
    <location>
        <begin position="38"/>
        <end position="58"/>
    </location>
</feature>
<feature type="domain" description="Glycosyl transferase family 51" evidence="4">
    <location>
        <begin position="251"/>
        <end position="385"/>
    </location>
</feature>
<dbReference type="Pfam" id="PF00912">
    <property type="entry name" value="Transgly"/>
    <property type="match status" value="1"/>
</dbReference>
<dbReference type="RefSeq" id="WP_309727521.1">
    <property type="nucleotide sequence ID" value="NZ_JAVDQA010000002.1"/>
</dbReference>
<reference evidence="5 6" key="1">
    <citation type="submission" date="2023-07" db="EMBL/GenBank/DDBJ databases">
        <title>Genomic Encyclopedia of Type Strains, Phase IV (KMG-IV): sequencing the most valuable type-strain genomes for metagenomic binning, comparative biology and taxonomic classification.</title>
        <authorList>
            <person name="Goeker M."/>
        </authorList>
    </citation>
    <scope>NUCLEOTIDE SEQUENCE [LARGE SCALE GENOMIC DNA]</scope>
    <source>
        <strain evidence="5 6">DSM 102814</strain>
    </source>
</reference>
<evidence type="ECO:0000259" key="4">
    <source>
        <dbReference type="Pfam" id="PF00912"/>
    </source>
</evidence>
<proteinExistence type="predicted"/>
<dbReference type="Proteomes" id="UP001257659">
    <property type="component" value="Unassembled WGS sequence"/>
</dbReference>
<comment type="pathway">
    <text evidence="1">Cell wall biogenesis; peptidoglycan biosynthesis.</text>
</comment>
<keyword evidence="2 5" id="KW-0808">Transferase</keyword>
<dbReference type="EMBL" id="JAVDQA010000002">
    <property type="protein sequence ID" value="MDR6300621.1"/>
    <property type="molecule type" value="Genomic_DNA"/>
</dbReference>
<sequence>MKSENKEQYYPTYNSENRDILLIEFEEAQKIANGQTKVYGQVTNILLAVSTFGFTFLFKKVDEMNLSFQNSIFVIIVLFLFGAILLRYFVDLQKQITINARKAVTLRKMLGLDYGSIELTLPNWRVEGASNPFVIKYFNGWLNFRSMPFWLLTITINSIWWLATKNQSNYNLEILNGNFQINWWLGNLFFSLVYIIVFRKNLYDRHESLYLSFVKKISFILRVKLLSNFEFILYRAKLSYIELERLNISIKNLKEILVDIEDKDFYTNKGISFKSIIRGALSRFSIFRKKYNLISNGGSTITMQLARTLFIPANQNKYRRKIIEILLSFWLNQQFKKDEILKIYISSVRFERGILGISQASKYFFGELKTPSNEEAFFLIERLSNISSTVNWDRIKYLSKITSINLDNKKLKEIYKGQINQKKIREIK</sequence>
<feature type="transmembrane region" description="Helical" evidence="3">
    <location>
        <begin position="142"/>
        <end position="161"/>
    </location>
</feature>
<name>A0ABU1K5P7_9FLAO</name>
<evidence type="ECO:0000313" key="5">
    <source>
        <dbReference type="EMBL" id="MDR6300621.1"/>
    </source>
</evidence>
<dbReference type="InterPro" id="IPR050396">
    <property type="entry name" value="Glycosyltr_51/Transpeptidase"/>
</dbReference>
<accession>A0ABU1K5P7</accession>
<dbReference type="GO" id="GO:0016787">
    <property type="term" value="F:hydrolase activity"/>
    <property type="evidence" value="ECO:0007669"/>
    <property type="project" value="UniProtKB-KW"/>
</dbReference>
<organism evidence="5 6">
    <name type="scientific">Mesonia maritima</name>
    <dbReference type="NCBI Taxonomy" id="1793873"/>
    <lineage>
        <taxon>Bacteria</taxon>
        <taxon>Pseudomonadati</taxon>
        <taxon>Bacteroidota</taxon>
        <taxon>Flavobacteriia</taxon>
        <taxon>Flavobacteriales</taxon>
        <taxon>Flavobacteriaceae</taxon>
        <taxon>Mesonia</taxon>
    </lineage>
</organism>
<dbReference type="EC" id="3.4.-.-" evidence="5"/>
<evidence type="ECO:0000256" key="3">
    <source>
        <dbReference type="SAM" id="Phobius"/>
    </source>
</evidence>
<keyword evidence="5" id="KW-0378">Hydrolase</keyword>
<feature type="transmembrane region" description="Helical" evidence="3">
    <location>
        <begin position="181"/>
        <end position="198"/>
    </location>
</feature>
<protein>
    <submittedName>
        <fullName evidence="5">Penicillin-binding protein 1A</fullName>
        <ecNumber evidence="5">2.4.1.-</ecNumber>
        <ecNumber evidence="5">3.4.-.-</ecNumber>
    </submittedName>
</protein>
<keyword evidence="6" id="KW-1185">Reference proteome</keyword>
<keyword evidence="3" id="KW-0472">Membrane</keyword>
<dbReference type="PANTHER" id="PTHR32282">
    <property type="entry name" value="BINDING PROTEIN TRANSPEPTIDASE, PUTATIVE-RELATED"/>
    <property type="match status" value="1"/>
</dbReference>
<keyword evidence="3" id="KW-1133">Transmembrane helix</keyword>
<dbReference type="SUPFAM" id="SSF53955">
    <property type="entry name" value="Lysozyme-like"/>
    <property type="match status" value="1"/>
</dbReference>
<evidence type="ECO:0000256" key="1">
    <source>
        <dbReference type="ARBA" id="ARBA00004752"/>
    </source>
</evidence>
<dbReference type="GO" id="GO:0016757">
    <property type="term" value="F:glycosyltransferase activity"/>
    <property type="evidence" value="ECO:0007669"/>
    <property type="project" value="UniProtKB-KW"/>
</dbReference>
<evidence type="ECO:0000313" key="6">
    <source>
        <dbReference type="Proteomes" id="UP001257659"/>
    </source>
</evidence>